<feature type="transmembrane region" description="Helical" evidence="2">
    <location>
        <begin position="417"/>
        <end position="437"/>
    </location>
</feature>
<protein>
    <submittedName>
        <fullName evidence="4">Unannotated protein</fullName>
    </submittedName>
</protein>
<feature type="transmembrane region" description="Helical" evidence="2">
    <location>
        <begin position="444"/>
        <end position="461"/>
    </location>
</feature>
<keyword evidence="2" id="KW-1133">Transmembrane helix</keyword>
<proteinExistence type="predicted"/>
<dbReference type="Gene3D" id="1.20.1250.20">
    <property type="entry name" value="MFS general substrate transporter like domains"/>
    <property type="match status" value="1"/>
</dbReference>
<dbReference type="InterPro" id="IPR036259">
    <property type="entry name" value="MFS_trans_sf"/>
</dbReference>
<organism evidence="4">
    <name type="scientific">freshwater metagenome</name>
    <dbReference type="NCBI Taxonomy" id="449393"/>
    <lineage>
        <taxon>unclassified sequences</taxon>
        <taxon>metagenomes</taxon>
        <taxon>ecological metagenomes</taxon>
    </lineage>
</organism>
<dbReference type="AlphaFoldDB" id="A0A6J7MLG5"/>
<feature type="region of interest" description="Disordered" evidence="1">
    <location>
        <begin position="1"/>
        <end position="23"/>
    </location>
</feature>
<evidence type="ECO:0000313" key="3">
    <source>
        <dbReference type="EMBL" id="CAB4790433.1"/>
    </source>
</evidence>
<feature type="transmembrane region" description="Helical" evidence="2">
    <location>
        <begin position="320"/>
        <end position="344"/>
    </location>
</feature>
<dbReference type="SUPFAM" id="SSF103473">
    <property type="entry name" value="MFS general substrate transporter"/>
    <property type="match status" value="1"/>
</dbReference>
<feature type="transmembrane region" description="Helical" evidence="2">
    <location>
        <begin position="356"/>
        <end position="387"/>
    </location>
</feature>
<feature type="transmembrane region" description="Helical" evidence="2">
    <location>
        <begin position="228"/>
        <end position="247"/>
    </location>
</feature>
<feature type="transmembrane region" description="Helical" evidence="2">
    <location>
        <begin position="101"/>
        <end position="120"/>
    </location>
</feature>
<reference evidence="4" key="1">
    <citation type="submission" date="2020-05" db="EMBL/GenBank/DDBJ databases">
        <authorList>
            <person name="Chiriac C."/>
            <person name="Salcher M."/>
            <person name="Ghai R."/>
            <person name="Kavagutti S V."/>
        </authorList>
    </citation>
    <scope>NUCLEOTIDE SEQUENCE</scope>
</reference>
<dbReference type="EMBL" id="CAFBON010000043">
    <property type="protein sequence ID" value="CAB4981761.1"/>
    <property type="molecule type" value="Genomic_DNA"/>
</dbReference>
<evidence type="ECO:0000313" key="4">
    <source>
        <dbReference type="EMBL" id="CAB4981761.1"/>
    </source>
</evidence>
<feature type="transmembrane region" description="Helical" evidence="2">
    <location>
        <begin position="68"/>
        <end position="95"/>
    </location>
</feature>
<evidence type="ECO:0000256" key="2">
    <source>
        <dbReference type="SAM" id="Phobius"/>
    </source>
</evidence>
<accession>A0A6J7MLG5</accession>
<keyword evidence="2" id="KW-0812">Transmembrane</keyword>
<feature type="transmembrane region" description="Helical" evidence="2">
    <location>
        <begin position="204"/>
        <end position="222"/>
    </location>
</feature>
<dbReference type="EMBL" id="CAFAAJ010000008">
    <property type="protein sequence ID" value="CAB4790433.1"/>
    <property type="molecule type" value="Genomic_DNA"/>
</dbReference>
<feature type="transmembrane region" description="Helical" evidence="2">
    <location>
        <begin position="132"/>
        <end position="154"/>
    </location>
</feature>
<feature type="transmembrane region" description="Helical" evidence="2">
    <location>
        <begin position="282"/>
        <end position="300"/>
    </location>
</feature>
<sequence length="484" mass="51206">MSDGGDALDDLLAPRKPRRAAGDALDDMIRSASTAKEAGGVLDDLISASGARPHGSPPEDRAAVRRRWVMGLAIAVGLLGFSGMVTDSVAITQLVGKSSPTALALAFPLGGLGLVLMALLQSRFIDRYARKSVLVSLCFIYAAVFVVMLVLFATNVPTPIPAAMGVILADQMNFMLPVLIWTLASDVFTAGQAVTVYPIISRSLYVGNILGFGVAAAIGIVSDRTGFSPAWLLVIPPVFLTVVAVFVPRILHDVTLSEGHGKNESARESIKQSFSLLKDLTAFKWMFGLSLAVMGAGAILEFGFFDVANQSVRSTGSLQAIYAAVFCGVLILGLAIQTWVATPLMSRAGIAKALQILPIATLVASIVMVIAGATEQIVVAIVAIAIWRTPRSSLDFVGRQAAMATVPDNQRARFSNLINVVPVGIGFTVVAGPIGISRLADNRWVAPAIAVALALVAVAFGRKVLKTWDNTQLSYRLKRRKRLG</sequence>
<name>A0A6J7MLG5_9ZZZZ</name>
<gene>
    <name evidence="3" type="ORF">UFOPK3001_00190</name>
    <name evidence="4" type="ORF">UFOPK3954_00575</name>
</gene>
<evidence type="ECO:0000256" key="1">
    <source>
        <dbReference type="SAM" id="MobiDB-lite"/>
    </source>
</evidence>
<keyword evidence="2" id="KW-0472">Membrane</keyword>